<dbReference type="CDD" id="cd05151">
    <property type="entry name" value="ChoK-like"/>
    <property type="match status" value="1"/>
</dbReference>
<dbReference type="GO" id="GO:0016301">
    <property type="term" value="F:kinase activity"/>
    <property type="evidence" value="ECO:0007669"/>
    <property type="project" value="UniProtKB-KW"/>
</dbReference>
<dbReference type="RefSeq" id="WP_220608678.1">
    <property type="nucleotide sequence ID" value="NZ_CP080598.1"/>
</dbReference>
<proteinExistence type="predicted"/>
<evidence type="ECO:0000313" key="1">
    <source>
        <dbReference type="EMBL" id="QYX30489.1"/>
    </source>
</evidence>
<keyword evidence="1" id="KW-0418">Kinase</keyword>
<dbReference type="PANTHER" id="PTHR22603">
    <property type="entry name" value="CHOLINE/ETHANOALAMINE KINASE"/>
    <property type="match status" value="1"/>
</dbReference>
<evidence type="ECO:0000313" key="2">
    <source>
        <dbReference type="Proteomes" id="UP000826540"/>
    </source>
</evidence>
<sequence length="305" mass="34562">MKKSIDKIITNLPLWDTQGALKIVPIGDQNFTNQNYRVESNGQVFKVRISEGNQNLIGIAKEEELIVLKAVAKMGIGPEVIAYIPPEGHLVTRFIEGKHFSLQEITQPENIHRIAQILKQVHSIEGIDAAPPPFERIEGLMRNAERKNGIFPDDFEQLLADLQAIKAVLTKVHRKPCLCHNDLAGSNIIEADGSIFLIDWEYAGVANPMFDLANFSMNQNLDREGDKILIESYFGKVSQVELAEINLWKIVAIFIEGVWGVLQAKISQFDRDYQGFANENWQTVRQYTQKESFSEWLSMISLSNH</sequence>
<dbReference type="Proteomes" id="UP000826540">
    <property type="component" value="Chromosome"/>
</dbReference>
<accession>A0ABX8WVQ9</accession>
<dbReference type="SUPFAM" id="SSF56112">
    <property type="entry name" value="Protein kinase-like (PK-like)"/>
    <property type="match status" value="1"/>
</dbReference>
<dbReference type="Gene3D" id="3.90.1200.10">
    <property type="match status" value="1"/>
</dbReference>
<dbReference type="InterPro" id="IPR011009">
    <property type="entry name" value="Kinase-like_dom_sf"/>
</dbReference>
<dbReference type="Gene3D" id="3.30.200.20">
    <property type="entry name" value="Phosphorylase Kinase, domain 1"/>
    <property type="match status" value="1"/>
</dbReference>
<dbReference type="NCBIfam" id="NF041256">
    <property type="entry name" value="GntI_guanitoxin"/>
    <property type="match status" value="1"/>
</dbReference>
<organism evidence="1 2">
    <name type="scientific">Sphaerospermopsis torques-reginae ITEP-024</name>
    <dbReference type="NCBI Taxonomy" id="984208"/>
    <lineage>
        <taxon>Bacteria</taxon>
        <taxon>Bacillati</taxon>
        <taxon>Cyanobacteriota</taxon>
        <taxon>Cyanophyceae</taxon>
        <taxon>Nostocales</taxon>
        <taxon>Aphanizomenonaceae</taxon>
        <taxon>Sphaerospermopsis</taxon>
        <taxon>Sphaerospermopsis torques-reginae</taxon>
    </lineage>
</organism>
<dbReference type="Pfam" id="PF01633">
    <property type="entry name" value="Choline_kinase"/>
    <property type="match status" value="1"/>
</dbReference>
<name>A0ABX8WVQ9_9CYAN</name>
<dbReference type="EMBL" id="CP080598">
    <property type="protein sequence ID" value="QYX30489.1"/>
    <property type="molecule type" value="Genomic_DNA"/>
</dbReference>
<dbReference type="PANTHER" id="PTHR22603:SF66">
    <property type="entry name" value="ETHANOLAMINE KINASE"/>
    <property type="match status" value="1"/>
</dbReference>
<keyword evidence="2" id="KW-1185">Reference proteome</keyword>
<reference evidence="1 2" key="1">
    <citation type="journal article" date="2022" name="J. Am. Chem. Soc.">
        <title>Biosynthesis of Guanitoxin Enables Global Environmental Detection in Freshwater Cyanobacteria.</title>
        <authorList>
            <person name="Lima S.T."/>
            <person name="Fallon T.R."/>
            <person name="Cordoza J.L."/>
            <person name="Chekan J.R."/>
            <person name="Delbaje E."/>
            <person name="Hopiavuori A.R."/>
            <person name="Alvarenga D.O."/>
            <person name="Wood S.M."/>
            <person name="Luhavaya H."/>
            <person name="Baumgartner J.T."/>
            <person name="Dorr F.A."/>
            <person name="Etchegaray A."/>
            <person name="Pinto E."/>
            <person name="McKinnie S.M.K."/>
            <person name="Fiore M.F."/>
            <person name="Moore B.S."/>
        </authorList>
    </citation>
    <scope>NUCLEOTIDE SEQUENCE [LARGE SCALE GENOMIC DNA]</scope>
    <source>
        <strain evidence="1 2">ITEP-024</strain>
    </source>
</reference>
<gene>
    <name evidence="1" type="primary">gntI</name>
    <name evidence="1" type="ORF">K2F26_16495</name>
</gene>
<protein>
    <submittedName>
        <fullName evidence="1">Pre-guanitoxin N-oxide kinase</fullName>
    </submittedName>
</protein>
<keyword evidence="1" id="KW-0808">Transferase</keyword>